<comment type="subcellular location">
    <subcellularLocation>
        <location evidence="1">Membrane</location>
    </subcellularLocation>
</comment>
<dbReference type="GO" id="GO:0005886">
    <property type="term" value="C:plasma membrane"/>
    <property type="evidence" value="ECO:0007669"/>
    <property type="project" value="TreeGrafter"/>
</dbReference>
<evidence type="ECO:0000313" key="7">
    <source>
        <dbReference type="EMBL" id="SPT69350.1"/>
    </source>
</evidence>
<dbReference type="GO" id="GO:0004180">
    <property type="term" value="F:carboxypeptidase activity"/>
    <property type="evidence" value="ECO:0007669"/>
    <property type="project" value="UniProtKB-KW"/>
</dbReference>
<dbReference type="AlphaFoldDB" id="A0A2X0VNR1"/>
<keyword evidence="4" id="KW-0812">Transmembrane</keyword>
<keyword evidence="4" id="KW-1133">Transmembrane helix</keyword>
<name>A0A2X0VNR1_9GAMM</name>
<dbReference type="PANTHER" id="PTHR30627:SF1">
    <property type="entry name" value="PEPTIDOGLYCAN D,D-TRANSPEPTIDASE FTSI"/>
    <property type="match status" value="1"/>
</dbReference>
<dbReference type="Gene3D" id="3.30.450.330">
    <property type="match status" value="1"/>
</dbReference>
<evidence type="ECO:0000256" key="1">
    <source>
        <dbReference type="ARBA" id="ARBA00004370"/>
    </source>
</evidence>
<dbReference type="SUPFAM" id="SSF56601">
    <property type="entry name" value="beta-lactamase/transpeptidase-like"/>
    <property type="match status" value="1"/>
</dbReference>
<keyword evidence="3 4" id="KW-0472">Membrane</keyword>
<sequence length="564" mass="62845">MSGNFIDYSQFKISRFRIVVTWMAILLLFGFLITRLLWIQILHPERLISEGNNRVERLYSFEPARGLITDRFGKILAISVPVKAIYADALVINDKRVIHDPDKIRAIAAILQMDPRDLFNKLSNKRKRNVLLSRHLATDKAQELEALKVPGIMIRDNYQRYYPTGRINAHLIGLLNADGKGTYGVEQSFNTYLSAQKASHKAIKDGKGHIIENLNVVQEGRAGGNLRLSIDDRLQTFAFSKLIETVEEFDASSAMVVMIDVKTGEVLVMVNYPSFDPNDRSHFIAEHATNRIITDTFEPGSTVKPIIALSALENKAVTWNEVFDTRPYVVDGKTIRDTHFMEYGTLKDILKFSSNTGMAHITQRMGPAPVINTLQRFGFGQATSSGLVGESSGRLNENRRFWAEIDKATLGYGYGYTVTALQLASAYATLANNGARHPVSILSVHKQPEQMQVGSIQEIKRLQSVLETIVSEGTGSKASITRYRIAGKTGTARVATRKGYSENYISSFAGFAPISNPRFAMVAVVREPKKKSYYGGAVSGPIFKDVMTRALQLYNVPPDAQEKP</sequence>
<dbReference type="GO" id="GO:0071555">
    <property type="term" value="P:cell wall organization"/>
    <property type="evidence" value="ECO:0007669"/>
    <property type="project" value="TreeGrafter"/>
</dbReference>
<proteinExistence type="predicted"/>
<dbReference type="Gene3D" id="3.40.710.10">
    <property type="entry name" value="DD-peptidase/beta-lactamase superfamily"/>
    <property type="match status" value="1"/>
</dbReference>
<evidence type="ECO:0000259" key="5">
    <source>
        <dbReference type="Pfam" id="PF00905"/>
    </source>
</evidence>
<protein>
    <submittedName>
        <fullName evidence="7">Peptidoglycan synthase FtsI</fullName>
        <ecNumber evidence="7">2.4.1.129</ecNumber>
    </submittedName>
</protein>
<keyword evidence="2" id="KW-0378">Hydrolase</keyword>
<reference evidence="7 8" key="1">
    <citation type="submission" date="2018-06" db="EMBL/GenBank/DDBJ databases">
        <authorList>
            <consortium name="Pathogen Informatics"/>
            <person name="Doyle S."/>
        </authorList>
    </citation>
    <scope>NUCLEOTIDE SEQUENCE [LARGE SCALE GENOMIC DNA]</scope>
    <source>
        <strain evidence="7 8">NCTC13093</strain>
    </source>
</reference>
<keyword evidence="7" id="KW-0328">Glycosyltransferase</keyword>
<evidence type="ECO:0000256" key="2">
    <source>
        <dbReference type="ARBA" id="ARBA00022645"/>
    </source>
</evidence>
<dbReference type="Proteomes" id="UP000250086">
    <property type="component" value="Unassembled WGS sequence"/>
</dbReference>
<feature type="domain" description="Penicillin-binding protein transpeptidase" evidence="5">
    <location>
        <begin position="255"/>
        <end position="547"/>
    </location>
</feature>
<dbReference type="GO" id="GO:0016757">
    <property type="term" value="F:glycosyltransferase activity"/>
    <property type="evidence" value="ECO:0007669"/>
    <property type="project" value="UniProtKB-KW"/>
</dbReference>
<dbReference type="EC" id="2.4.1.129" evidence="7"/>
<dbReference type="EMBL" id="UAPV01000001">
    <property type="protein sequence ID" value="SPT69350.1"/>
    <property type="molecule type" value="Genomic_DNA"/>
</dbReference>
<keyword evidence="2" id="KW-0121">Carboxypeptidase</keyword>
<accession>A0A2X0VNR1</accession>
<evidence type="ECO:0000313" key="8">
    <source>
        <dbReference type="Proteomes" id="UP000250086"/>
    </source>
</evidence>
<keyword evidence="8" id="KW-1185">Reference proteome</keyword>
<evidence type="ECO:0000256" key="3">
    <source>
        <dbReference type="ARBA" id="ARBA00023136"/>
    </source>
</evidence>
<dbReference type="Pfam" id="PF00905">
    <property type="entry name" value="Transpeptidase"/>
    <property type="match status" value="1"/>
</dbReference>
<keyword evidence="7" id="KW-0808">Transferase</keyword>
<dbReference type="InterPro" id="IPR050515">
    <property type="entry name" value="Beta-lactam/transpept"/>
</dbReference>
<dbReference type="InterPro" id="IPR001460">
    <property type="entry name" value="PCN-bd_Tpept"/>
</dbReference>
<keyword evidence="2" id="KW-0645">Protease</keyword>
<organism evidence="7 8">
    <name type="scientific">Anaerobiospirillum thomasii</name>
    <dbReference type="NCBI Taxonomy" id="179995"/>
    <lineage>
        <taxon>Bacteria</taxon>
        <taxon>Pseudomonadati</taxon>
        <taxon>Pseudomonadota</taxon>
        <taxon>Gammaproteobacteria</taxon>
        <taxon>Aeromonadales</taxon>
        <taxon>Succinivibrionaceae</taxon>
        <taxon>Anaerobiospirillum</taxon>
    </lineage>
</organism>
<gene>
    <name evidence="7" type="primary">ftsI</name>
    <name evidence="7" type="ORF">NCTC13093_00719</name>
</gene>
<evidence type="ECO:0000259" key="6">
    <source>
        <dbReference type="Pfam" id="PF03717"/>
    </source>
</evidence>
<feature type="transmembrane region" description="Helical" evidence="4">
    <location>
        <begin position="18"/>
        <end position="38"/>
    </location>
</feature>
<dbReference type="InterPro" id="IPR036138">
    <property type="entry name" value="PBP_dimer_sf"/>
</dbReference>
<dbReference type="InterPro" id="IPR012338">
    <property type="entry name" value="Beta-lactam/transpept-like"/>
</dbReference>
<dbReference type="InterPro" id="IPR005311">
    <property type="entry name" value="PBP_dimer"/>
</dbReference>
<dbReference type="PANTHER" id="PTHR30627">
    <property type="entry name" value="PEPTIDOGLYCAN D,D-TRANSPEPTIDASE"/>
    <property type="match status" value="1"/>
</dbReference>
<feature type="domain" description="Penicillin-binding protein dimerisation" evidence="6">
    <location>
        <begin position="62"/>
        <end position="214"/>
    </location>
</feature>
<evidence type="ECO:0000256" key="4">
    <source>
        <dbReference type="SAM" id="Phobius"/>
    </source>
</evidence>
<dbReference type="Gene3D" id="3.90.1310.10">
    <property type="entry name" value="Penicillin-binding protein 2a (Domain 2)"/>
    <property type="match status" value="1"/>
</dbReference>
<dbReference type="SUPFAM" id="SSF56519">
    <property type="entry name" value="Penicillin binding protein dimerisation domain"/>
    <property type="match status" value="1"/>
</dbReference>
<dbReference type="Pfam" id="PF03717">
    <property type="entry name" value="PBP_dimer"/>
    <property type="match status" value="1"/>
</dbReference>
<dbReference type="GO" id="GO:0008658">
    <property type="term" value="F:penicillin binding"/>
    <property type="evidence" value="ECO:0007669"/>
    <property type="project" value="InterPro"/>
</dbReference>